<feature type="transmembrane region" description="Helical" evidence="7">
    <location>
        <begin position="20"/>
        <end position="44"/>
    </location>
</feature>
<keyword evidence="3 7" id="KW-0812">Transmembrane</keyword>
<dbReference type="KEGG" id="ndk:I601_1091"/>
<dbReference type="PANTHER" id="PTHR30213:SF1">
    <property type="entry name" value="INNER MEMBRANE PROTEIN YHJD"/>
    <property type="match status" value="1"/>
</dbReference>
<keyword evidence="9" id="KW-1185">Reference proteome</keyword>
<organism evidence="8 9">
    <name type="scientific">Nocardioides dokdonensis FR1436</name>
    <dbReference type="NCBI Taxonomy" id="1300347"/>
    <lineage>
        <taxon>Bacteria</taxon>
        <taxon>Bacillati</taxon>
        <taxon>Actinomycetota</taxon>
        <taxon>Actinomycetes</taxon>
        <taxon>Propionibacteriales</taxon>
        <taxon>Nocardioidaceae</taxon>
        <taxon>Nocardioides</taxon>
    </lineage>
</organism>
<evidence type="ECO:0000256" key="6">
    <source>
        <dbReference type="SAM" id="MobiDB-lite"/>
    </source>
</evidence>
<keyword evidence="2" id="KW-1003">Cell membrane</keyword>
<sequence length="348" mass="37375">MPIAVFYKYIDDQGPYLAAIITYYGFIAIFPLLLLATSILGFLLQGNPGLQEAVLSSALRQFPIIGEELGRPEGMSGSTTAVVVGALTATYGALGLGQALQNAQNIAWSVPRNSRPNPVVLRIKSLVLLVTSGLAVLGISVFSALGSETDMLVVSVDGSWRWVVRLVTVLLVGAVLTALFRLAAARRLSVSQAAPGAYVVAVLWQGLQWLGTLYVTAVLSGTDGMNGTFALVLGLIGLIYIAAVMGVIGMEVNVVLARQLYPRSLLTLFLDKVDLTPADKRAYTYYVRSQRHKVNEVIDVHFTEHEVPETEPEAEPEPQELRRQPPTTTLDLRGPSAAAPPAPPPSRD</sequence>
<dbReference type="STRING" id="1300347.I601_1091"/>
<evidence type="ECO:0000256" key="4">
    <source>
        <dbReference type="ARBA" id="ARBA00022989"/>
    </source>
</evidence>
<dbReference type="InterPro" id="IPR017039">
    <property type="entry name" value="Virul_fac_BrkB"/>
</dbReference>
<evidence type="ECO:0000256" key="3">
    <source>
        <dbReference type="ARBA" id="ARBA00022692"/>
    </source>
</evidence>
<dbReference type="PATRIC" id="fig|1300347.3.peg.1091"/>
<comment type="subcellular location">
    <subcellularLocation>
        <location evidence="1">Cell membrane</location>
        <topology evidence="1">Multi-pass membrane protein</topology>
    </subcellularLocation>
</comment>
<feature type="region of interest" description="Disordered" evidence="6">
    <location>
        <begin position="304"/>
        <end position="348"/>
    </location>
</feature>
<dbReference type="PANTHER" id="PTHR30213">
    <property type="entry name" value="INNER MEMBRANE PROTEIN YHJD"/>
    <property type="match status" value="1"/>
</dbReference>
<feature type="compositionally biased region" description="Pro residues" evidence="6">
    <location>
        <begin position="338"/>
        <end position="348"/>
    </location>
</feature>
<feature type="transmembrane region" description="Helical" evidence="7">
    <location>
        <begin position="119"/>
        <end position="142"/>
    </location>
</feature>
<dbReference type="Proteomes" id="UP000077868">
    <property type="component" value="Chromosome"/>
</dbReference>
<evidence type="ECO:0000256" key="2">
    <source>
        <dbReference type="ARBA" id="ARBA00022475"/>
    </source>
</evidence>
<dbReference type="GO" id="GO:0005886">
    <property type="term" value="C:plasma membrane"/>
    <property type="evidence" value="ECO:0007669"/>
    <property type="project" value="UniProtKB-SubCell"/>
</dbReference>
<dbReference type="AlphaFoldDB" id="A0A1A9GIT6"/>
<keyword evidence="4 7" id="KW-1133">Transmembrane helix</keyword>
<keyword evidence="5 7" id="KW-0472">Membrane</keyword>
<name>A0A1A9GIT6_9ACTN</name>
<evidence type="ECO:0000256" key="5">
    <source>
        <dbReference type="ARBA" id="ARBA00023136"/>
    </source>
</evidence>
<feature type="transmembrane region" description="Helical" evidence="7">
    <location>
        <begin position="196"/>
        <end position="217"/>
    </location>
</feature>
<protein>
    <submittedName>
        <fullName evidence="8">Ribonuclease BN-like family protein</fullName>
    </submittedName>
</protein>
<feature type="compositionally biased region" description="Acidic residues" evidence="6">
    <location>
        <begin position="309"/>
        <end position="318"/>
    </location>
</feature>
<reference evidence="8 9" key="1">
    <citation type="submission" date="2016-03" db="EMBL/GenBank/DDBJ databases">
        <title>Complete genome sequence of a soil Actinobacterium, Nocardioides dokdonensis FR1436.</title>
        <authorList>
            <person name="Kwon S.-K."/>
            <person name="Kim K."/>
            <person name="Kim J.F."/>
        </authorList>
    </citation>
    <scope>NUCLEOTIDE SEQUENCE [LARGE SCALE GENOMIC DNA]</scope>
    <source>
        <strain evidence="8 9">FR1436</strain>
    </source>
</reference>
<gene>
    <name evidence="8" type="ORF">I601_1091</name>
</gene>
<evidence type="ECO:0000256" key="1">
    <source>
        <dbReference type="ARBA" id="ARBA00004651"/>
    </source>
</evidence>
<evidence type="ECO:0000313" key="9">
    <source>
        <dbReference type="Proteomes" id="UP000077868"/>
    </source>
</evidence>
<dbReference type="Pfam" id="PF03631">
    <property type="entry name" value="Virul_fac_BrkB"/>
    <property type="match status" value="1"/>
</dbReference>
<feature type="transmembrane region" description="Helical" evidence="7">
    <location>
        <begin position="162"/>
        <end position="184"/>
    </location>
</feature>
<accession>A0A1A9GIT6</accession>
<feature type="transmembrane region" description="Helical" evidence="7">
    <location>
        <begin position="229"/>
        <end position="256"/>
    </location>
</feature>
<dbReference type="EMBL" id="CP015079">
    <property type="protein sequence ID" value="ANH37533.1"/>
    <property type="molecule type" value="Genomic_DNA"/>
</dbReference>
<evidence type="ECO:0000256" key="7">
    <source>
        <dbReference type="SAM" id="Phobius"/>
    </source>
</evidence>
<evidence type="ECO:0000313" key="8">
    <source>
        <dbReference type="EMBL" id="ANH37533.1"/>
    </source>
</evidence>
<proteinExistence type="predicted"/>